<dbReference type="OrthoDB" id="1736942at2759"/>
<evidence type="ECO:0000313" key="1">
    <source>
        <dbReference type="EMBL" id="OMO90747.1"/>
    </source>
</evidence>
<evidence type="ECO:0000313" key="2">
    <source>
        <dbReference type="Proteomes" id="UP000187203"/>
    </source>
</evidence>
<protein>
    <submittedName>
        <fullName evidence="1">Neurochondrin</fullName>
    </submittedName>
</protein>
<dbReference type="AlphaFoldDB" id="A0A1R3J7G4"/>
<organism evidence="1 2">
    <name type="scientific">Corchorus olitorius</name>
    <dbReference type="NCBI Taxonomy" id="93759"/>
    <lineage>
        <taxon>Eukaryota</taxon>
        <taxon>Viridiplantae</taxon>
        <taxon>Streptophyta</taxon>
        <taxon>Embryophyta</taxon>
        <taxon>Tracheophyta</taxon>
        <taxon>Spermatophyta</taxon>
        <taxon>Magnoliopsida</taxon>
        <taxon>eudicotyledons</taxon>
        <taxon>Gunneridae</taxon>
        <taxon>Pentapetalae</taxon>
        <taxon>rosids</taxon>
        <taxon>malvids</taxon>
        <taxon>Malvales</taxon>
        <taxon>Malvaceae</taxon>
        <taxon>Grewioideae</taxon>
        <taxon>Apeibeae</taxon>
        <taxon>Corchorus</taxon>
    </lineage>
</organism>
<proteinExistence type="predicted"/>
<dbReference type="EMBL" id="AWUE01016523">
    <property type="protein sequence ID" value="OMO90747.1"/>
    <property type="molecule type" value="Genomic_DNA"/>
</dbReference>
<accession>A0A1R3J7G4</accession>
<dbReference type="Proteomes" id="UP000187203">
    <property type="component" value="Unassembled WGS sequence"/>
</dbReference>
<gene>
    <name evidence="1" type="ORF">COLO4_18909</name>
</gene>
<sequence length="81" mass="8882">MASSICALVFDLTSEDALLNHPGFSSTYLDSLSRLIARSLASWGQGMSGSAEAEMDLLEIITAGYSRWANRFPQIRKAVER</sequence>
<comment type="caution">
    <text evidence="1">The sequence shown here is derived from an EMBL/GenBank/DDBJ whole genome shotgun (WGS) entry which is preliminary data.</text>
</comment>
<name>A0A1R3J7G4_9ROSI</name>
<keyword evidence="2" id="KW-1185">Reference proteome</keyword>
<reference evidence="2" key="1">
    <citation type="submission" date="2013-09" db="EMBL/GenBank/DDBJ databases">
        <title>Corchorus olitorius genome sequencing.</title>
        <authorList>
            <person name="Alam M."/>
            <person name="Haque M.S."/>
            <person name="Islam M.S."/>
            <person name="Emdad E.M."/>
            <person name="Islam M.M."/>
            <person name="Ahmed B."/>
            <person name="Halim A."/>
            <person name="Hossen Q.M.M."/>
            <person name="Hossain M.Z."/>
            <person name="Ahmed R."/>
            <person name="Khan M.M."/>
            <person name="Islam R."/>
            <person name="Rashid M.M."/>
            <person name="Khan S.A."/>
            <person name="Rahman M.S."/>
            <person name="Alam M."/>
            <person name="Yahiya A.S."/>
            <person name="Khan M.S."/>
            <person name="Azam M.S."/>
            <person name="Haque T."/>
            <person name="Lashkar M.Z.H."/>
            <person name="Akhand A.I."/>
            <person name="Morshed G."/>
            <person name="Roy S."/>
            <person name="Uddin K.S."/>
            <person name="Rabeya T."/>
            <person name="Hossain A.S."/>
            <person name="Chowdhury A."/>
            <person name="Snigdha A.R."/>
            <person name="Mortoza M.S."/>
            <person name="Matin S.A."/>
            <person name="Hoque S.M.E."/>
            <person name="Islam M.K."/>
            <person name="Roy D.K."/>
            <person name="Haider R."/>
            <person name="Moosa M.M."/>
            <person name="Elias S.M."/>
            <person name="Hasan A.M."/>
            <person name="Jahan S."/>
            <person name="Shafiuddin M."/>
            <person name="Mahmood N."/>
            <person name="Shommy N.S."/>
        </authorList>
    </citation>
    <scope>NUCLEOTIDE SEQUENCE [LARGE SCALE GENOMIC DNA]</scope>
    <source>
        <strain evidence="2">cv. O-4</strain>
    </source>
</reference>
<dbReference type="STRING" id="93759.A0A1R3J7G4"/>